<evidence type="ECO:0000313" key="2">
    <source>
        <dbReference type="Proteomes" id="UP000317093"/>
    </source>
</evidence>
<dbReference type="KEGG" id="knv:Pan216_30440"/>
<organism evidence="1 2">
    <name type="scientific">Kolteria novifilia</name>
    <dbReference type="NCBI Taxonomy" id="2527975"/>
    <lineage>
        <taxon>Bacteria</taxon>
        <taxon>Pseudomonadati</taxon>
        <taxon>Planctomycetota</taxon>
        <taxon>Planctomycetia</taxon>
        <taxon>Kolteriales</taxon>
        <taxon>Kolteriaceae</taxon>
        <taxon>Kolteria</taxon>
    </lineage>
</organism>
<accession>A0A518B5C0</accession>
<sequence>MNDVYGFDEEGVQRIVAAVRRLEALYQDLDRKSGRRRKNVPWQYNHFELIDPLGDQSGQASWLEFDGANYVDRDPVEEKEIHVDYLKGYFFPGEHILAWHDGAADKWQASGPGHHSVRATLTETLTYNSTAAATVVGIAGDPEITVVDKALSAGQSIASGKTITADWIDAVNQWHLLVVRCEDVTG</sequence>
<keyword evidence="2" id="KW-1185">Reference proteome</keyword>
<dbReference type="EMBL" id="CP036279">
    <property type="protein sequence ID" value="QDU62177.1"/>
    <property type="molecule type" value="Genomic_DNA"/>
</dbReference>
<gene>
    <name evidence="1" type="ORF">Pan216_30440</name>
</gene>
<evidence type="ECO:0000313" key="1">
    <source>
        <dbReference type="EMBL" id="QDU62177.1"/>
    </source>
</evidence>
<protein>
    <submittedName>
        <fullName evidence="1">Uncharacterized protein</fullName>
    </submittedName>
</protein>
<name>A0A518B5C0_9BACT</name>
<proteinExistence type="predicted"/>
<reference evidence="1 2" key="1">
    <citation type="submission" date="2019-02" db="EMBL/GenBank/DDBJ databases">
        <title>Deep-cultivation of Planctomycetes and their phenomic and genomic characterization uncovers novel biology.</title>
        <authorList>
            <person name="Wiegand S."/>
            <person name="Jogler M."/>
            <person name="Boedeker C."/>
            <person name="Pinto D."/>
            <person name="Vollmers J."/>
            <person name="Rivas-Marin E."/>
            <person name="Kohn T."/>
            <person name="Peeters S.H."/>
            <person name="Heuer A."/>
            <person name="Rast P."/>
            <person name="Oberbeckmann S."/>
            <person name="Bunk B."/>
            <person name="Jeske O."/>
            <person name="Meyerdierks A."/>
            <person name="Storesund J.E."/>
            <person name="Kallscheuer N."/>
            <person name="Luecker S."/>
            <person name="Lage O.M."/>
            <person name="Pohl T."/>
            <person name="Merkel B.J."/>
            <person name="Hornburger P."/>
            <person name="Mueller R.-W."/>
            <person name="Bruemmer F."/>
            <person name="Labrenz M."/>
            <person name="Spormann A.M."/>
            <person name="Op den Camp H."/>
            <person name="Overmann J."/>
            <person name="Amann R."/>
            <person name="Jetten M.S.M."/>
            <person name="Mascher T."/>
            <person name="Medema M.H."/>
            <person name="Devos D.P."/>
            <person name="Kaster A.-K."/>
            <person name="Ovreas L."/>
            <person name="Rohde M."/>
            <person name="Galperin M.Y."/>
            <person name="Jogler C."/>
        </authorList>
    </citation>
    <scope>NUCLEOTIDE SEQUENCE [LARGE SCALE GENOMIC DNA]</scope>
    <source>
        <strain evidence="1 2">Pan216</strain>
    </source>
</reference>
<dbReference type="Proteomes" id="UP000317093">
    <property type="component" value="Chromosome"/>
</dbReference>
<dbReference type="AlphaFoldDB" id="A0A518B5C0"/>
<dbReference type="RefSeq" id="WP_145258743.1">
    <property type="nucleotide sequence ID" value="NZ_CP036279.1"/>
</dbReference>